<keyword evidence="1" id="KW-0175">Coiled coil</keyword>
<dbReference type="STRING" id="1121325.SAMN04515677_104122"/>
<keyword evidence="2" id="KW-0812">Transmembrane</keyword>
<feature type="transmembrane region" description="Helical" evidence="2">
    <location>
        <begin position="100"/>
        <end position="126"/>
    </location>
</feature>
<feature type="transmembrane region" description="Helical" evidence="2">
    <location>
        <begin position="12"/>
        <end position="31"/>
    </location>
</feature>
<dbReference type="Pfam" id="PF13188">
    <property type="entry name" value="PAS_8"/>
    <property type="match status" value="2"/>
</dbReference>
<feature type="transmembrane region" description="Helical" evidence="2">
    <location>
        <begin position="37"/>
        <end position="57"/>
    </location>
</feature>
<feature type="transmembrane region" description="Helical" evidence="2">
    <location>
        <begin position="135"/>
        <end position="155"/>
    </location>
</feature>
<evidence type="ECO:0000313" key="4">
    <source>
        <dbReference type="EMBL" id="SDL91113.1"/>
    </source>
</evidence>
<keyword evidence="2" id="KW-0472">Membrane</keyword>
<name>A0A1G9NXV0_9FIRM</name>
<dbReference type="InterPro" id="IPR000700">
    <property type="entry name" value="PAS-assoc_C"/>
</dbReference>
<protein>
    <submittedName>
        <fullName evidence="4">PAS domain-containing protein</fullName>
    </submittedName>
</protein>
<evidence type="ECO:0000256" key="2">
    <source>
        <dbReference type="SAM" id="Phobius"/>
    </source>
</evidence>
<sequence length="588" mass="69029">MIMNQKKINSNKEILSLISTFLLSILLLVLINDEKKYIIFIHSIYATFLIAMGIIVLNTIKFNVNKFSIFFGSIFATTGILEIIFAFMCLNRLKSVHYDYNLFIFISIIMDLLPVLGIYMSLNYLYENKLKYERIILNIISFILAFLFIIIILNWNVKQNKSFNYEQFTIITENIVTIFTIIIAIFINNKLKITDDKLDEIEKGFFKKITIIIILARIPSIFHIFLNDLYFKDILKQIITNFEIYYLYQYIVHTNVKKPYRKLNSINNELIQKSESLNTKNKKLIEETKKIQDLKNMLSSKEAKLKSTLDTSVNCIIVFNDKKEITYANKMFLNTFKSSNNAEDYNIDKNIKPLIKDYNKFINNIDYAFDKNKSIEEITYTTTNKIYQTIFAPLNINGTIQGTLCIMIDKTKKKEFEEKIIDINTRYERFLESIGDGIVVIQNGQKIYANKACKDIFKDKLDTIDFKDDYEKENLEQCHEIDGKKVYVEMSYSQYTKNNENKTIIVIRDITKRKKAQLKLKESQKSYARLIDILPDGICLLDNNLKIDYANQSLLNMVKVSSMSELKNLNIKKLINLTLDEESKFDFR</sequence>
<feature type="transmembrane region" description="Helical" evidence="2">
    <location>
        <begin position="167"/>
        <end position="188"/>
    </location>
</feature>
<keyword evidence="5" id="KW-1185">Reference proteome</keyword>
<dbReference type="Gene3D" id="3.30.450.20">
    <property type="entry name" value="PAS domain"/>
    <property type="match status" value="3"/>
</dbReference>
<feature type="transmembrane region" description="Helical" evidence="2">
    <location>
        <begin position="69"/>
        <end position="88"/>
    </location>
</feature>
<dbReference type="Proteomes" id="UP000199068">
    <property type="component" value="Unassembled WGS sequence"/>
</dbReference>
<feature type="transmembrane region" description="Helical" evidence="2">
    <location>
        <begin position="209"/>
        <end position="226"/>
    </location>
</feature>
<dbReference type="InterPro" id="IPR000014">
    <property type="entry name" value="PAS"/>
</dbReference>
<dbReference type="AlphaFoldDB" id="A0A1G9NXV0"/>
<keyword evidence="2" id="KW-1133">Transmembrane helix</keyword>
<dbReference type="PROSITE" id="PS50113">
    <property type="entry name" value="PAC"/>
    <property type="match status" value="1"/>
</dbReference>
<organism evidence="4 5">
    <name type="scientific">Romboutsia lituseburensis DSM 797</name>
    <dbReference type="NCBI Taxonomy" id="1121325"/>
    <lineage>
        <taxon>Bacteria</taxon>
        <taxon>Bacillati</taxon>
        <taxon>Bacillota</taxon>
        <taxon>Clostridia</taxon>
        <taxon>Peptostreptococcales</taxon>
        <taxon>Peptostreptococcaceae</taxon>
        <taxon>Romboutsia</taxon>
    </lineage>
</organism>
<dbReference type="EMBL" id="FNGW01000004">
    <property type="protein sequence ID" value="SDL91113.1"/>
    <property type="molecule type" value="Genomic_DNA"/>
</dbReference>
<reference evidence="4 5" key="1">
    <citation type="submission" date="2016-10" db="EMBL/GenBank/DDBJ databases">
        <authorList>
            <person name="de Groot N.N."/>
        </authorList>
    </citation>
    <scope>NUCLEOTIDE SEQUENCE [LARGE SCALE GENOMIC DNA]</scope>
    <source>
        <strain evidence="4 5">DSM 797</strain>
    </source>
</reference>
<evidence type="ECO:0000313" key="5">
    <source>
        <dbReference type="Proteomes" id="UP000199068"/>
    </source>
</evidence>
<evidence type="ECO:0000256" key="1">
    <source>
        <dbReference type="SAM" id="Coils"/>
    </source>
</evidence>
<dbReference type="SUPFAM" id="SSF55785">
    <property type="entry name" value="PYP-like sensor domain (PAS domain)"/>
    <property type="match status" value="2"/>
</dbReference>
<feature type="coiled-coil region" evidence="1">
    <location>
        <begin position="267"/>
        <end position="311"/>
    </location>
</feature>
<feature type="domain" description="PAC" evidence="3">
    <location>
        <begin position="468"/>
        <end position="522"/>
    </location>
</feature>
<dbReference type="Pfam" id="PF13426">
    <property type="entry name" value="PAS_9"/>
    <property type="match status" value="1"/>
</dbReference>
<proteinExistence type="predicted"/>
<accession>A0A1G9NXV0</accession>
<gene>
    <name evidence="4" type="ORF">SAMN04515677_104122</name>
</gene>
<evidence type="ECO:0000259" key="3">
    <source>
        <dbReference type="PROSITE" id="PS50113"/>
    </source>
</evidence>
<dbReference type="InterPro" id="IPR035965">
    <property type="entry name" value="PAS-like_dom_sf"/>
</dbReference>